<feature type="compositionally biased region" description="Acidic residues" evidence="1">
    <location>
        <begin position="312"/>
        <end position="321"/>
    </location>
</feature>
<feature type="region of interest" description="Disordered" evidence="1">
    <location>
        <begin position="1"/>
        <end position="476"/>
    </location>
</feature>
<keyword evidence="3" id="KW-1185">Reference proteome</keyword>
<evidence type="ECO:0000256" key="1">
    <source>
        <dbReference type="SAM" id="MobiDB-lite"/>
    </source>
</evidence>
<dbReference type="GO" id="GO:0000724">
    <property type="term" value="P:double-strand break repair via homologous recombination"/>
    <property type="evidence" value="ECO:0007669"/>
    <property type="project" value="TreeGrafter"/>
</dbReference>
<feature type="compositionally biased region" description="Acidic residues" evidence="1">
    <location>
        <begin position="9"/>
        <end position="23"/>
    </location>
</feature>
<dbReference type="InterPro" id="IPR019021">
    <property type="entry name" value="Mms22"/>
</dbReference>
<dbReference type="EMBL" id="WIGO01000014">
    <property type="protein sequence ID" value="KAF6839270.1"/>
    <property type="molecule type" value="Genomic_DNA"/>
</dbReference>
<dbReference type="GO" id="GO:0005634">
    <property type="term" value="C:nucleus"/>
    <property type="evidence" value="ECO:0007669"/>
    <property type="project" value="InterPro"/>
</dbReference>
<organism evidence="2 3">
    <name type="scientific">Colletotrichum plurivorum</name>
    <dbReference type="NCBI Taxonomy" id="2175906"/>
    <lineage>
        <taxon>Eukaryota</taxon>
        <taxon>Fungi</taxon>
        <taxon>Dikarya</taxon>
        <taxon>Ascomycota</taxon>
        <taxon>Pezizomycotina</taxon>
        <taxon>Sordariomycetes</taxon>
        <taxon>Hypocreomycetidae</taxon>
        <taxon>Glomerellales</taxon>
        <taxon>Glomerellaceae</taxon>
        <taxon>Colletotrichum</taxon>
        <taxon>Colletotrichum orchidearum species complex</taxon>
    </lineage>
</organism>
<accession>A0A8H6NNH7</accession>
<sequence>MPNWKELGEVPDSDDEDFDFDSQESERSPNVDNPTEIDAEALQSTQAPENSGWDVPESSQPTPLTAPAAPEPISSTHEGAESLADEPPSSPLSSAQDVDELAEMFNMYSQPVAAPTVTRQAYMADDRGDSPDPLMGDDSISTGYVKITAPQSEFPIENETSRITHSGFPMASQPSSPKRSPPRSNILRGLTPSPPSSPPRTPPRDLPGSPARTSPRRSPRSAPISLAGTQSTNPSRTQTRPSGNQQHASTSRDEEVARQVAALRYERSLRPRKPIQEHPYLIENAQYSKTLKSHGLRPIRMPTEPASRQQAAEDDSQEQDFEASQGSTADAQNEMTDESQAHGVTQPSDSGALPVSLSSSPFRTSSPKHRGGPSSQPSLDGETDNTSMSDNGDMPSIDEIFRDSTTNQASKRRRLAGRIRSAKEVVTEPGHPARPKFQTYDEIYGVISSPPSPDPTTARERVVDSMPSPGTGPAFTLDIGEDYISDDDPFLSPERPAPAAVNREVVDMTLAEVSEDENMMANLGDLAAISGPESEDDAGNSEESGSEAIRNVGRRIRGVLPASWLRLDKPPNRPKPVQQTYHDRSPEKTQRRGVAVRKIGRSTSTTAATFMFEDSDDEVRQPPRTTRAAPSNDDLSFLQPAMTQAIEIDDDDSSAMEDNEIDHMAPSRKRQLTLAESLQPTAKRQKKNAPTKGTRLKKPGKPRTTGTRSSRASRIDPWVKSGKSTKTKPPPRLSILDVIEPDAPRFLKIAARNAQTRRNLGRTSPTNKSIRLATRRDNIDAGTVLQRWTGGKIRPRQGLQSSSTQPRPAGRRPLTQLSSNTFSRTPAASPRKRTATQPIRSHLEDVESASPSPKARGGVRSFSRQASTSSQRAPDAVNRPAQLETDLNEQRGRVAFHAKKRALDALFRRSHSQSLSARSVHLDSVMDDTCSVISGQNVVARDSPEPPECIQARPKRPRKPRQPIRVDVAAAQFRHADDPLPTTEPFTPVAPLLTTFDDGHLSGLGPFGTQYTQHFDVFPLDRGVYFHETTLLGSGCVESATSELFAEKVWQSRPRVSFHLGEQTLRWDVWTEQVSSEFGILMDGISEQIITASETGFNTKAASRFILNYVQNSISFTDDIGAHSFITRLLEVTQAFLSRLDCDISMDGDKHPQAIDALSSSLLVLSCAVRLCQKHAPLLSIGFTVESVLRKTAEALVRNLLKAGLDEVTNLYENLQTLRYRERGIRVDAVAPHAWVLLMKVLEGLKIPRMTFWDVTYPQLIQPAVIKGANAQEFEQLWKTMFTLLPLCEFDKMGVLVAERRHEVPMDGWTLPQQVLKRVFQLYRENPRQSPSFNDYCRTLVSRCHYLVEQWGWYKCGGIIGTIFDFFGSQNLSHLRNEEAFRSARFLDNLHKDPSLKVESEDRCFHIFLKLVALVIKKLRKKGLANDVRNLVARTLPNHDRQYSKEQNVHQNDLAALRNHHDLLCTLFWAAPPEDRPGIQLLEKLVIPASSHKEACLINLRAWSQLARFVAHAESTTSFTPLANWQTNIFKQLLDQYNSAAGDIQQQFLAMSKDATNGISEEFMNSIVASNKAAIMEIMLFSVKLSTDVVQYASSLELARVASNSFQLREVFQHFSTLPPDFPTTILQSSLITFERLLARFEAVCDESDDSQDSMGTKSFESEDAILMIDRELSSVFFSMARSILSSLAATSKLAAKSVSPACVEQCVVVSGTMSGLFIRFQMMDIGMDILQLWLLVIVQPSQCLRFENQLGQQLQREAHPFVPEKAVGFVVNPGYLSNRGFFEYAMKWMRKTLQTTDSAAKRELSSGFSKTLDVVMNQMRADLEITAESADHPNYVRFVRSIVSLIATYGSDICAVHQFFKEVSRHYSPPEEDPQLQVAVILSYGVRLAEGDSQTASRLFYVLLNYFKKGLQLGRLPREVHLLKTAMKDDAVMAFVIRMLSAVLHATLSSVEAYALLDVFCDALWLVWNGSAMPRKLSDDTFASLSTLVTSLLAWAMAVRGSSLSTEHMHVFRKVVWLVNTIQPAIESFSLESGDLNWWDELMERLGWFGLLVEGAVDYLSAEFDKSEAPSLSPPALFRLLRSAGQDFRIQDATLLGWADAIVQDVERNWVIRGPMWTVPGTCRDATLSQPTHGTVGGDWNMQKVTVSLYDQLQIWNQWWKEVRKEPEERVEFDFEDYTLF</sequence>
<dbReference type="GO" id="GO:0035361">
    <property type="term" value="C:Cul8-RING ubiquitin ligase complex"/>
    <property type="evidence" value="ECO:0007669"/>
    <property type="project" value="TreeGrafter"/>
</dbReference>
<feature type="compositionally biased region" description="Basic residues" evidence="1">
    <location>
        <begin position="953"/>
        <end position="962"/>
    </location>
</feature>
<feature type="compositionally biased region" description="Polar residues" evidence="1">
    <location>
        <begin position="754"/>
        <end position="769"/>
    </location>
</feature>
<feature type="compositionally biased region" description="Polar residues" evidence="1">
    <location>
        <begin position="227"/>
        <end position="249"/>
    </location>
</feature>
<feature type="compositionally biased region" description="Polar residues" evidence="1">
    <location>
        <begin position="373"/>
        <end position="390"/>
    </location>
</feature>
<gene>
    <name evidence="2" type="ORF">CPLU01_02008</name>
</gene>
<feature type="compositionally biased region" description="Basic residues" evidence="1">
    <location>
        <begin position="683"/>
        <end position="701"/>
    </location>
</feature>
<dbReference type="PANTHER" id="PTHR28122:SF1">
    <property type="entry name" value="E3 UBIQUITIN-PROTEIN LIGASE SUBSTRATE RECEPTOR MMS22"/>
    <property type="match status" value="1"/>
</dbReference>
<feature type="compositionally biased region" description="Low complexity" evidence="1">
    <location>
        <begin position="703"/>
        <end position="712"/>
    </location>
</feature>
<feature type="region of interest" description="Disordered" evidence="1">
    <location>
        <begin position="939"/>
        <end position="962"/>
    </location>
</feature>
<dbReference type="Pfam" id="PF09462">
    <property type="entry name" value="Mus7"/>
    <property type="match status" value="2"/>
</dbReference>
<proteinExistence type="predicted"/>
<feature type="compositionally biased region" description="Pro residues" evidence="1">
    <location>
        <begin position="192"/>
        <end position="205"/>
    </location>
</feature>
<dbReference type="Proteomes" id="UP000654918">
    <property type="component" value="Unassembled WGS sequence"/>
</dbReference>
<protein>
    <submittedName>
        <fullName evidence="2">Mus7 mms22 family protein</fullName>
    </submittedName>
</protein>
<feature type="region of interest" description="Disordered" evidence="1">
    <location>
        <begin position="754"/>
        <end position="892"/>
    </location>
</feature>
<reference evidence="2" key="1">
    <citation type="journal article" date="2020" name="Phytopathology">
        <title>Genome Sequence Resources of Colletotrichum truncatum, C. plurivorum, C. musicola, and C. sojae: Four Species Pathogenic to Soybean (Glycine max).</title>
        <authorList>
            <person name="Rogerio F."/>
            <person name="Boufleur T.R."/>
            <person name="Ciampi-Guillardi M."/>
            <person name="Sukno S.A."/>
            <person name="Thon M.R."/>
            <person name="Massola Junior N.S."/>
            <person name="Baroncelli R."/>
        </authorList>
    </citation>
    <scope>NUCLEOTIDE SEQUENCE</scope>
    <source>
        <strain evidence="2">LFN00145</strain>
    </source>
</reference>
<name>A0A8H6NNH7_9PEZI</name>
<dbReference type="PANTHER" id="PTHR28122">
    <property type="entry name" value="E3 UBIQUITIN-PROTEIN LIGASE SUBSTRATE RECEPTOR MMS22"/>
    <property type="match status" value="1"/>
</dbReference>
<comment type="caution">
    <text evidence="2">The sequence shown here is derived from an EMBL/GenBank/DDBJ whole genome shotgun (WGS) entry which is preliminary data.</text>
</comment>
<feature type="region of interest" description="Disordered" evidence="1">
    <location>
        <begin position="529"/>
        <end position="637"/>
    </location>
</feature>
<feature type="compositionally biased region" description="Polar residues" evidence="1">
    <location>
        <begin position="815"/>
        <end position="826"/>
    </location>
</feature>
<feature type="compositionally biased region" description="Low complexity" evidence="1">
    <location>
        <begin position="354"/>
        <end position="365"/>
    </location>
</feature>
<dbReference type="GO" id="GO:0031297">
    <property type="term" value="P:replication fork processing"/>
    <property type="evidence" value="ECO:0007669"/>
    <property type="project" value="InterPro"/>
</dbReference>
<feature type="compositionally biased region" description="Low complexity" evidence="1">
    <location>
        <begin position="61"/>
        <end position="72"/>
    </location>
</feature>
<feature type="compositionally biased region" description="Basic and acidic residues" evidence="1">
    <location>
        <begin position="581"/>
        <end position="590"/>
    </location>
</feature>
<feature type="compositionally biased region" description="Polar residues" evidence="1">
    <location>
        <begin position="862"/>
        <end position="872"/>
    </location>
</feature>
<evidence type="ECO:0000313" key="2">
    <source>
        <dbReference type="EMBL" id="KAF6839270.1"/>
    </source>
</evidence>
<evidence type="ECO:0000313" key="3">
    <source>
        <dbReference type="Proteomes" id="UP000654918"/>
    </source>
</evidence>
<feature type="compositionally biased region" description="Low complexity" evidence="1">
    <location>
        <begin position="174"/>
        <end position="191"/>
    </location>
</feature>
<feature type="region of interest" description="Disordered" evidence="1">
    <location>
        <begin position="676"/>
        <end position="733"/>
    </location>
</feature>